<dbReference type="Gene3D" id="3.90.76.10">
    <property type="entry name" value="Dipeptide-binding Protein, Domain 1"/>
    <property type="match status" value="1"/>
</dbReference>
<dbReference type="OrthoDB" id="9046151at2"/>
<reference evidence="3 5" key="1">
    <citation type="submission" date="2019-07" db="EMBL/GenBank/DDBJ databases">
        <title>Whole genome shotgun sequence of Frigoribacterium faeni NBRC 103066.</title>
        <authorList>
            <person name="Hosoyama A."/>
            <person name="Uohara A."/>
            <person name="Ohji S."/>
            <person name="Ichikawa N."/>
        </authorList>
    </citation>
    <scope>NUCLEOTIDE SEQUENCE [LARGE SCALE GENOMIC DNA]</scope>
    <source>
        <strain evidence="3 5">NBRC 103066</strain>
    </source>
</reference>
<evidence type="ECO:0000313" key="4">
    <source>
        <dbReference type="EMBL" id="MBA8813351.1"/>
    </source>
</evidence>
<keyword evidence="5" id="KW-1185">Reference proteome</keyword>
<dbReference type="Gene3D" id="3.10.105.10">
    <property type="entry name" value="Dipeptide-binding Protein, Domain 3"/>
    <property type="match status" value="1"/>
</dbReference>
<dbReference type="GO" id="GO:0043190">
    <property type="term" value="C:ATP-binding cassette (ABC) transporter complex"/>
    <property type="evidence" value="ECO:0007669"/>
    <property type="project" value="InterPro"/>
</dbReference>
<protein>
    <submittedName>
        <fullName evidence="4">ABC-type transport system substrate-binding protein</fullName>
    </submittedName>
    <submittedName>
        <fullName evidence="3">Peptide ABC transporter DppA</fullName>
    </submittedName>
</protein>
<feature type="chain" id="PRO_5039501788" evidence="1">
    <location>
        <begin position="25"/>
        <end position="531"/>
    </location>
</feature>
<dbReference type="Proteomes" id="UP000522688">
    <property type="component" value="Unassembled WGS sequence"/>
</dbReference>
<comment type="caution">
    <text evidence="4">The sequence shown here is derived from an EMBL/GenBank/DDBJ whole genome shotgun (WGS) entry which is preliminary data.</text>
</comment>
<evidence type="ECO:0000256" key="1">
    <source>
        <dbReference type="SAM" id="SignalP"/>
    </source>
</evidence>
<dbReference type="PIRSF" id="PIRSF002741">
    <property type="entry name" value="MppA"/>
    <property type="match status" value="1"/>
</dbReference>
<dbReference type="AlphaFoldDB" id="A0A7W3JI95"/>
<sequence length="531" mass="56931">MRATRTTLVTAAVTIAALSLGGCAAGGDSAEGGSGGTLVYATGEPDHLTPGRQTVAFTQVMSLFAPLVSVDEDNAITYVQAESVESDDNVTWTITLRDGWTFQDGTPVTAQSYVDAWNHTADAANAFENSGQLAGIVGYTDLNPAEGEPTASEMSGLTVVDDTTFTVELSHADSQFPLQLSQAQTGFYPMPESAYDDMDAYDREPIGNGPFEMTEPWEDDAEFTVEKYADYQGDDAAQVDSITYRSYSDQNTAYTDVLAGNADVLFLPASKMTSAEADFGDRLYSFDAPGIDYLGFPLTDERYSDVRVRQAISMSIDRDAVNNAIYGGLYEPATAFTPSAMDGTPEGLCGEYCEFDPEAAKALLAEAGGFDGTMEIVYPGGSGVDSLFEAYANQIRQNLGVDDVVATPSTDWAEYYQGLVDRTTAGPHFGHWGALYVSQQNTLRSLFTEAGGCYDCTWYSSPDVDALLDEADQAATPEAATDAYRAVQERVLEDFPVAPTFSDKYSYVTSEKIATLPQAAGSPIVQGITLK</sequence>
<feature type="domain" description="Solute-binding protein family 5" evidence="2">
    <location>
        <begin position="81"/>
        <end position="450"/>
    </location>
</feature>
<dbReference type="PANTHER" id="PTHR30290:SF83">
    <property type="entry name" value="ABC TRANSPORTER SUBSTRATE-BINDING PROTEIN"/>
    <property type="match status" value="1"/>
</dbReference>
<dbReference type="InterPro" id="IPR000914">
    <property type="entry name" value="SBP_5_dom"/>
</dbReference>
<dbReference type="Pfam" id="PF00496">
    <property type="entry name" value="SBP_bac_5"/>
    <property type="match status" value="1"/>
</dbReference>
<dbReference type="Proteomes" id="UP000321154">
    <property type="component" value="Unassembled WGS sequence"/>
</dbReference>
<dbReference type="PANTHER" id="PTHR30290">
    <property type="entry name" value="PERIPLASMIC BINDING COMPONENT OF ABC TRANSPORTER"/>
    <property type="match status" value="1"/>
</dbReference>
<dbReference type="InterPro" id="IPR030678">
    <property type="entry name" value="Peptide/Ni-bd"/>
</dbReference>
<dbReference type="EMBL" id="BJUV01000011">
    <property type="protein sequence ID" value="GEK83133.1"/>
    <property type="molecule type" value="Genomic_DNA"/>
</dbReference>
<dbReference type="CDD" id="cd00995">
    <property type="entry name" value="PBP2_NikA_DppA_OppA_like"/>
    <property type="match status" value="1"/>
</dbReference>
<dbReference type="GO" id="GO:0015833">
    <property type="term" value="P:peptide transport"/>
    <property type="evidence" value="ECO:0007669"/>
    <property type="project" value="TreeGrafter"/>
</dbReference>
<evidence type="ECO:0000313" key="6">
    <source>
        <dbReference type="Proteomes" id="UP000522688"/>
    </source>
</evidence>
<dbReference type="InterPro" id="IPR039424">
    <property type="entry name" value="SBP_5"/>
</dbReference>
<keyword evidence="1" id="KW-0732">Signal</keyword>
<dbReference type="SUPFAM" id="SSF53850">
    <property type="entry name" value="Periplasmic binding protein-like II"/>
    <property type="match status" value="1"/>
</dbReference>
<evidence type="ECO:0000313" key="3">
    <source>
        <dbReference type="EMBL" id="GEK83133.1"/>
    </source>
</evidence>
<accession>A0A7W3JI95</accession>
<dbReference type="GO" id="GO:1904680">
    <property type="term" value="F:peptide transmembrane transporter activity"/>
    <property type="evidence" value="ECO:0007669"/>
    <property type="project" value="TreeGrafter"/>
</dbReference>
<dbReference type="PROSITE" id="PS51257">
    <property type="entry name" value="PROKAR_LIPOPROTEIN"/>
    <property type="match status" value="1"/>
</dbReference>
<dbReference type="RefSeq" id="WP_146854461.1">
    <property type="nucleotide sequence ID" value="NZ_BAAAHR010000001.1"/>
</dbReference>
<evidence type="ECO:0000313" key="5">
    <source>
        <dbReference type="Proteomes" id="UP000321154"/>
    </source>
</evidence>
<feature type="signal peptide" evidence="1">
    <location>
        <begin position="1"/>
        <end position="24"/>
    </location>
</feature>
<name>A0A7W3JI95_9MICO</name>
<dbReference type="GO" id="GO:0042597">
    <property type="term" value="C:periplasmic space"/>
    <property type="evidence" value="ECO:0007669"/>
    <property type="project" value="UniProtKB-ARBA"/>
</dbReference>
<dbReference type="Gene3D" id="3.40.190.10">
    <property type="entry name" value="Periplasmic binding protein-like II"/>
    <property type="match status" value="1"/>
</dbReference>
<evidence type="ECO:0000259" key="2">
    <source>
        <dbReference type="Pfam" id="PF00496"/>
    </source>
</evidence>
<proteinExistence type="predicted"/>
<organism evidence="4 6">
    <name type="scientific">Frigoribacterium faeni</name>
    <dbReference type="NCBI Taxonomy" id="145483"/>
    <lineage>
        <taxon>Bacteria</taxon>
        <taxon>Bacillati</taxon>
        <taxon>Actinomycetota</taxon>
        <taxon>Actinomycetes</taxon>
        <taxon>Micrococcales</taxon>
        <taxon>Microbacteriaceae</taxon>
        <taxon>Frigoribacterium</taxon>
    </lineage>
</organism>
<dbReference type="EMBL" id="JACGWW010000002">
    <property type="protein sequence ID" value="MBA8813351.1"/>
    <property type="molecule type" value="Genomic_DNA"/>
</dbReference>
<reference evidence="4 6" key="2">
    <citation type="submission" date="2020-07" db="EMBL/GenBank/DDBJ databases">
        <title>Sequencing the genomes of 1000 actinobacteria strains.</title>
        <authorList>
            <person name="Klenk H.-P."/>
        </authorList>
    </citation>
    <scope>NUCLEOTIDE SEQUENCE [LARGE SCALE GENOMIC DNA]</scope>
    <source>
        <strain evidence="4 6">DSM 10309</strain>
    </source>
</reference>
<gene>
    <name evidence="4" type="ORF">FB463_001600</name>
    <name evidence="3" type="ORF">FFA01_14420</name>
</gene>